<organism evidence="9 10">
    <name type="scientific">Streptomyces bauhiniae</name>
    <dbReference type="NCBI Taxonomy" id="2340725"/>
    <lineage>
        <taxon>Bacteria</taxon>
        <taxon>Bacillati</taxon>
        <taxon>Actinomycetota</taxon>
        <taxon>Actinomycetes</taxon>
        <taxon>Kitasatosporales</taxon>
        <taxon>Streptomycetaceae</taxon>
        <taxon>Streptomyces</taxon>
    </lineage>
</organism>
<evidence type="ECO:0000256" key="4">
    <source>
        <dbReference type="ARBA" id="ARBA00022692"/>
    </source>
</evidence>
<feature type="domain" description="Glycine transporter" evidence="8">
    <location>
        <begin position="105"/>
        <end position="178"/>
    </location>
</feature>
<keyword evidence="5 7" id="KW-1133">Transmembrane helix</keyword>
<proteinExistence type="inferred from homology"/>
<gene>
    <name evidence="9" type="ORF">G3I21_19685</name>
</gene>
<dbReference type="Pfam" id="PF03458">
    <property type="entry name" value="Gly_transporter"/>
    <property type="match status" value="2"/>
</dbReference>
<dbReference type="EMBL" id="JAAGMR010000223">
    <property type="protein sequence ID" value="NEB93886.1"/>
    <property type="molecule type" value="Genomic_DNA"/>
</dbReference>
<evidence type="ECO:0000256" key="1">
    <source>
        <dbReference type="ARBA" id="ARBA00004651"/>
    </source>
</evidence>
<name>A0A7K3QVI2_9ACTN</name>
<evidence type="ECO:0000256" key="3">
    <source>
        <dbReference type="ARBA" id="ARBA00022475"/>
    </source>
</evidence>
<comment type="subcellular location">
    <subcellularLocation>
        <location evidence="1">Cell membrane</location>
        <topology evidence="1">Multi-pass membrane protein</topology>
    </subcellularLocation>
</comment>
<dbReference type="RefSeq" id="WP_164190618.1">
    <property type="nucleotide sequence ID" value="NZ_JAAGMR010000223.1"/>
</dbReference>
<evidence type="ECO:0000313" key="9">
    <source>
        <dbReference type="EMBL" id="NEB93886.1"/>
    </source>
</evidence>
<feature type="transmembrane region" description="Helical" evidence="7">
    <location>
        <begin position="43"/>
        <end position="64"/>
    </location>
</feature>
<keyword evidence="4 7" id="KW-0812">Transmembrane</keyword>
<comment type="caution">
    <text evidence="9">The sequence shown here is derived from an EMBL/GenBank/DDBJ whole genome shotgun (WGS) entry which is preliminary data.</text>
</comment>
<comment type="similarity">
    <text evidence="2">Belongs to the UPF0126 family.</text>
</comment>
<feature type="transmembrane region" description="Helical" evidence="7">
    <location>
        <begin position="99"/>
        <end position="117"/>
    </location>
</feature>
<dbReference type="GO" id="GO:0005886">
    <property type="term" value="C:plasma membrane"/>
    <property type="evidence" value="ECO:0007669"/>
    <property type="project" value="UniProtKB-SubCell"/>
</dbReference>
<evidence type="ECO:0000313" key="10">
    <source>
        <dbReference type="Proteomes" id="UP000470520"/>
    </source>
</evidence>
<keyword evidence="3" id="KW-1003">Cell membrane</keyword>
<feature type="transmembrane region" description="Helical" evidence="7">
    <location>
        <begin position="76"/>
        <end position="92"/>
    </location>
</feature>
<sequence length="247" mass="25257">MSVISSSPIPAGITVTKRYLDLAGVFSCALLGGAMARTAGLDLFEFLAVGVISGLGGGVIRDVLLQHGTPVALTDYAYLPTALAGAAVVFVIKFSESAWTRIFTALDAAVIGCWAVAGANKTLAVGLGWLPAVLLGTVTVVGGGALRDIVLGRRPAVLGGNGLYATVAIAVAGTTVICVYRGAPALGTALGIVLALVFRLAAVRWGWNLPGGLEWRSGSGTAARLRRGIGIAKTDDEERPHPPEEKP</sequence>
<feature type="transmembrane region" description="Helical" evidence="7">
    <location>
        <begin position="189"/>
        <end position="207"/>
    </location>
</feature>
<evidence type="ECO:0000259" key="8">
    <source>
        <dbReference type="Pfam" id="PF03458"/>
    </source>
</evidence>
<keyword evidence="6 7" id="KW-0472">Membrane</keyword>
<evidence type="ECO:0000256" key="6">
    <source>
        <dbReference type="ARBA" id="ARBA00023136"/>
    </source>
</evidence>
<dbReference type="InterPro" id="IPR005115">
    <property type="entry name" value="Gly_transporter"/>
</dbReference>
<feature type="domain" description="Glycine transporter" evidence="8">
    <location>
        <begin position="19"/>
        <end position="92"/>
    </location>
</feature>
<dbReference type="PANTHER" id="PTHR30506">
    <property type="entry name" value="INNER MEMBRANE PROTEIN"/>
    <property type="match status" value="1"/>
</dbReference>
<dbReference type="PANTHER" id="PTHR30506:SF3">
    <property type="entry name" value="UPF0126 INNER MEMBRANE PROTEIN YADS-RELATED"/>
    <property type="match status" value="1"/>
</dbReference>
<evidence type="ECO:0000256" key="2">
    <source>
        <dbReference type="ARBA" id="ARBA00008193"/>
    </source>
</evidence>
<accession>A0A7K3QVI2</accession>
<feature type="transmembrane region" description="Helical" evidence="7">
    <location>
        <begin position="162"/>
        <end position="183"/>
    </location>
</feature>
<protein>
    <submittedName>
        <fullName evidence="9">Trimeric intracellular cation channel family protein</fullName>
    </submittedName>
</protein>
<feature type="transmembrane region" description="Helical" evidence="7">
    <location>
        <begin position="129"/>
        <end position="150"/>
    </location>
</feature>
<evidence type="ECO:0000256" key="7">
    <source>
        <dbReference type="SAM" id="Phobius"/>
    </source>
</evidence>
<evidence type="ECO:0000256" key="5">
    <source>
        <dbReference type="ARBA" id="ARBA00022989"/>
    </source>
</evidence>
<dbReference type="Proteomes" id="UP000470520">
    <property type="component" value="Unassembled WGS sequence"/>
</dbReference>
<dbReference type="AlphaFoldDB" id="A0A7K3QVI2"/>
<reference evidence="9 10" key="1">
    <citation type="submission" date="2020-01" db="EMBL/GenBank/DDBJ databases">
        <title>Insect and environment-associated Actinomycetes.</title>
        <authorList>
            <person name="Currrie C."/>
            <person name="Chevrette M."/>
            <person name="Carlson C."/>
            <person name="Stubbendieck R."/>
            <person name="Wendt-Pienkowski E."/>
        </authorList>
    </citation>
    <scope>NUCLEOTIDE SEQUENCE [LARGE SCALE GENOMIC DNA]</scope>
    <source>
        <strain evidence="9 10">SID7754</strain>
    </source>
</reference>